<keyword evidence="3" id="KW-1185">Reference proteome</keyword>
<feature type="compositionally biased region" description="Polar residues" evidence="1">
    <location>
        <begin position="739"/>
        <end position="750"/>
    </location>
</feature>
<dbReference type="Proteomes" id="UP001304895">
    <property type="component" value="Unassembled WGS sequence"/>
</dbReference>
<gene>
    <name evidence="2" type="ORF">BT67DRAFT_454718</name>
</gene>
<name>A0AAN6UPY7_9PEZI</name>
<comment type="caution">
    <text evidence="2">The sequence shown here is derived from an EMBL/GenBank/DDBJ whole genome shotgun (WGS) entry which is preliminary data.</text>
</comment>
<proteinExistence type="predicted"/>
<reference evidence="2" key="2">
    <citation type="submission" date="2023-05" db="EMBL/GenBank/DDBJ databases">
        <authorList>
            <consortium name="Lawrence Berkeley National Laboratory"/>
            <person name="Steindorff A."/>
            <person name="Hensen N."/>
            <person name="Bonometti L."/>
            <person name="Westerberg I."/>
            <person name="Brannstrom I.O."/>
            <person name="Guillou S."/>
            <person name="Cros-Aarteil S."/>
            <person name="Calhoun S."/>
            <person name="Haridas S."/>
            <person name="Kuo A."/>
            <person name="Mondo S."/>
            <person name="Pangilinan J."/>
            <person name="Riley R."/>
            <person name="Labutti K."/>
            <person name="Andreopoulos B."/>
            <person name="Lipzen A."/>
            <person name="Chen C."/>
            <person name="Yanf M."/>
            <person name="Daum C."/>
            <person name="Ng V."/>
            <person name="Clum A."/>
            <person name="Ohm R."/>
            <person name="Martin F."/>
            <person name="Silar P."/>
            <person name="Natvig D."/>
            <person name="Lalanne C."/>
            <person name="Gautier V."/>
            <person name="Ament-Velasquez S.L."/>
            <person name="Kruys A."/>
            <person name="Hutchinson M.I."/>
            <person name="Powell A.J."/>
            <person name="Barry K."/>
            <person name="Miller A.N."/>
            <person name="Grigoriev I.V."/>
            <person name="Debuchy R."/>
            <person name="Gladieux P."/>
            <person name="Thoren M.H."/>
            <person name="Johannesson H."/>
        </authorList>
    </citation>
    <scope>NUCLEOTIDE SEQUENCE</scope>
    <source>
        <strain evidence="2">CBS 123565</strain>
    </source>
</reference>
<evidence type="ECO:0000313" key="3">
    <source>
        <dbReference type="Proteomes" id="UP001304895"/>
    </source>
</evidence>
<sequence length="860" mass="94756">MSVPRSPLDGHPDDIKMLQAAMSEASLIIHSPPDIPPNAEILGVCGVSAENADQHKYGWMVADFLHWKTLFYRVGNKEAQTWISSLDLLDYLDGIRGIDMDDGAPIRKIAGEHNGQVTKIPGEADGYMAAFVGQIAQSARAAVARKTTLFIMVFAPVTPEHDICIDFSGEMKTYMTAEHLHETIHDAVGNVPLPVILVTPSAFTGGWLCRPWFMNRPACSSSDTMMRVIAKSCGGAFSERFVHAFTHRDTPLLTDIQRAKFMYDDPMPIGPTTLQTDLLHRFQRQIHESLEKRLSALALQHAFIIPRDDTEDSSSAVDSWTSFAPRQGRSMRFWAKQWPPSRPRIENADPFEFLGEAFGGSQQSQLFHLKYLAEIELDTCPGDWNKNGNGTTRLLLLNALRELVPNEDNMKRVFDAIEFRASSMVLAHTIAKAFNLPMPDNAKCRYWVDTTDGVDEEYYRKLQTAFGEVRGLFGQVPVLPGEKRHDYNFARFWRAARWLSAAIALKFAGHSRQDVERFVVKNVARLFTKIQDTQKALLMEDRIVTSAGRKWLAALGLADEKDEEAAASSAARSSILLDAQLRGLKAQEIDLISDDYPWGFKAGTVEAKPTTNDDLLDDTGGSLTGGKQHIVQDLLDDFDHNFGQGEKQVQTAFQDEAEDLLDLEDEKANEPAMASVSAVAQQPTSRDETERLVNELLRGTLPGFENVDPVELATQLLSKTAERKAQDKTGYVGVEDTQNKTSGVETTPSSVRGVGQAAPAERPASSLNVTANHPCMEALKAKIQPMTMDAPTPPQTPAPPRLAEDLGFGKSAEARDKTSVRVAASQRPAGSDVAAAAAGSAARGPLVEGDDCWARLRVKW</sequence>
<feature type="region of interest" description="Disordered" evidence="1">
    <location>
        <begin position="736"/>
        <end position="764"/>
    </location>
</feature>
<accession>A0AAN6UPY7</accession>
<evidence type="ECO:0000313" key="2">
    <source>
        <dbReference type="EMBL" id="KAK4137043.1"/>
    </source>
</evidence>
<dbReference type="AlphaFoldDB" id="A0AAN6UPY7"/>
<reference evidence="2" key="1">
    <citation type="journal article" date="2023" name="Mol. Phylogenet. Evol.">
        <title>Genome-scale phylogeny and comparative genomics of the fungal order Sordariales.</title>
        <authorList>
            <person name="Hensen N."/>
            <person name="Bonometti L."/>
            <person name="Westerberg I."/>
            <person name="Brannstrom I.O."/>
            <person name="Guillou S."/>
            <person name="Cros-Aarteil S."/>
            <person name="Calhoun S."/>
            <person name="Haridas S."/>
            <person name="Kuo A."/>
            <person name="Mondo S."/>
            <person name="Pangilinan J."/>
            <person name="Riley R."/>
            <person name="LaButti K."/>
            <person name="Andreopoulos B."/>
            <person name="Lipzen A."/>
            <person name="Chen C."/>
            <person name="Yan M."/>
            <person name="Daum C."/>
            <person name="Ng V."/>
            <person name="Clum A."/>
            <person name="Steindorff A."/>
            <person name="Ohm R.A."/>
            <person name="Martin F."/>
            <person name="Silar P."/>
            <person name="Natvig D.O."/>
            <person name="Lalanne C."/>
            <person name="Gautier V."/>
            <person name="Ament-Velasquez S.L."/>
            <person name="Kruys A."/>
            <person name="Hutchinson M.I."/>
            <person name="Powell A.J."/>
            <person name="Barry K."/>
            <person name="Miller A.N."/>
            <person name="Grigoriev I.V."/>
            <person name="Debuchy R."/>
            <person name="Gladieux P."/>
            <person name="Hiltunen Thoren M."/>
            <person name="Johannesson H."/>
        </authorList>
    </citation>
    <scope>NUCLEOTIDE SEQUENCE</scope>
    <source>
        <strain evidence="2">CBS 123565</strain>
    </source>
</reference>
<feature type="region of interest" description="Disordered" evidence="1">
    <location>
        <begin position="812"/>
        <end position="831"/>
    </location>
</feature>
<evidence type="ECO:0000256" key="1">
    <source>
        <dbReference type="SAM" id="MobiDB-lite"/>
    </source>
</evidence>
<protein>
    <submittedName>
        <fullName evidence="2">Uncharacterized protein</fullName>
    </submittedName>
</protein>
<dbReference type="EMBL" id="MU853403">
    <property type="protein sequence ID" value="KAK4137043.1"/>
    <property type="molecule type" value="Genomic_DNA"/>
</dbReference>
<organism evidence="2 3">
    <name type="scientific">Trichocladium antarcticum</name>
    <dbReference type="NCBI Taxonomy" id="1450529"/>
    <lineage>
        <taxon>Eukaryota</taxon>
        <taxon>Fungi</taxon>
        <taxon>Dikarya</taxon>
        <taxon>Ascomycota</taxon>
        <taxon>Pezizomycotina</taxon>
        <taxon>Sordariomycetes</taxon>
        <taxon>Sordariomycetidae</taxon>
        <taxon>Sordariales</taxon>
        <taxon>Chaetomiaceae</taxon>
        <taxon>Trichocladium</taxon>
    </lineage>
</organism>